<accession>A0AAU8CJH6</accession>
<organism evidence="1">
    <name type="scientific">Mesorhizobium sp. WSM2240</name>
    <dbReference type="NCBI Taxonomy" id="3228851"/>
    <lineage>
        <taxon>Bacteria</taxon>
        <taxon>Pseudomonadati</taxon>
        <taxon>Pseudomonadota</taxon>
        <taxon>Alphaproteobacteria</taxon>
        <taxon>Hyphomicrobiales</taxon>
        <taxon>Phyllobacteriaceae</taxon>
        <taxon>Mesorhizobium</taxon>
    </lineage>
</organism>
<name>A0AAU8CJH6_9HYPH</name>
<dbReference type="RefSeq" id="WP_353645717.1">
    <property type="nucleotide sequence ID" value="NZ_CP159253.1"/>
</dbReference>
<proteinExistence type="predicted"/>
<sequence>MTPTQAIHILRARLNGVWDDPELEKLGPLGTLRQDVERILSMVDQEDELVNIRSAVRLHDDDLNRREIAPTGDDYNAVVREVLG</sequence>
<reference evidence="1" key="1">
    <citation type="submission" date="2024-06" db="EMBL/GenBank/DDBJ databases">
        <title>Mesorhizobium karijinii sp. nov., a symbiont of the iconic Swainsona formosa from arid Australia.</title>
        <authorList>
            <person name="Hill Y.J."/>
            <person name="Watkin E.L.J."/>
            <person name="O'Hara G.W."/>
            <person name="Terpolilli J."/>
            <person name="Tye M.L."/>
            <person name="Kohlmeier M.G."/>
        </authorList>
    </citation>
    <scope>NUCLEOTIDE SEQUENCE</scope>
    <source>
        <strain evidence="1">WSM2240</strain>
    </source>
</reference>
<gene>
    <name evidence="1" type="ORF">ABVK50_15600</name>
</gene>
<protein>
    <submittedName>
        <fullName evidence="1">Uncharacterized protein</fullName>
    </submittedName>
</protein>
<dbReference type="AlphaFoldDB" id="A0AAU8CJH6"/>
<evidence type="ECO:0000313" key="1">
    <source>
        <dbReference type="EMBL" id="XCG46745.1"/>
    </source>
</evidence>
<dbReference type="EMBL" id="CP159253">
    <property type="protein sequence ID" value="XCG46745.1"/>
    <property type="molecule type" value="Genomic_DNA"/>
</dbReference>